<dbReference type="PANTHER" id="PTHR47683:SF2">
    <property type="entry name" value="RNA-BINDING S4 DOMAIN-CONTAINING PROTEIN"/>
    <property type="match status" value="1"/>
</dbReference>
<reference evidence="8" key="1">
    <citation type="submission" date="2016-01" db="EMBL/GenBank/DDBJ databases">
        <authorList>
            <person name="Mcilroy J.S."/>
            <person name="Karst M S."/>
            <person name="Albertsen M."/>
        </authorList>
    </citation>
    <scope>NUCLEOTIDE SEQUENCE</scope>
    <source>
        <strain evidence="8">Cfx-K</strain>
    </source>
</reference>
<dbReference type="GO" id="GO:0003723">
    <property type="term" value="F:RNA binding"/>
    <property type="evidence" value="ECO:0007669"/>
    <property type="project" value="UniProtKB-KW"/>
</dbReference>
<evidence type="ECO:0000256" key="1">
    <source>
        <dbReference type="ARBA" id="ARBA00008348"/>
    </source>
</evidence>
<dbReference type="EC" id="5.4.99.-" evidence="4"/>
<dbReference type="InterPro" id="IPR020103">
    <property type="entry name" value="PsdUridine_synth_cat_dom_sf"/>
</dbReference>
<evidence type="ECO:0000256" key="3">
    <source>
        <dbReference type="PROSITE-ProRule" id="PRU00182"/>
    </source>
</evidence>
<keyword evidence="3" id="KW-0694">RNA-binding</keyword>
<comment type="similarity">
    <text evidence="1 4">Belongs to the pseudouridine synthase RsuA family.</text>
</comment>
<feature type="region of interest" description="Disordered" evidence="5">
    <location>
        <begin position="234"/>
        <end position="264"/>
    </location>
</feature>
<dbReference type="Pfam" id="PF01479">
    <property type="entry name" value="S4"/>
    <property type="match status" value="1"/>
</dbReference>
<evidence type="ECO:0000313" key="8">
    <source>
        <dbReference type="EMBL" id="CUS05504.2"/>
    </source>
</evidence>
<dbReference type="CDD" id="cd00165">
    <property type="entry name" value="S4"/>
    <property type="match status" value="1"/>
</dbReference>
<protein>
    <recommendedName>
        <fullName evidence="4">Pseudouridine synthase</fullName>
        <ecNumber evidence="4">5.4.99.-</ecNumber>
    </recommendedName>
</protein>
<dbReference type="PROSITE" id="PS01149">
    <property type="entry name" value="PSI_RSU"/>
    <property type="match status" value="1"/>
</dbReference>
<dbReference type="InterPro" id="IPR036986">
    <property type="entry name" value="S4_RNA-bd_sf"/>
</dbReference>
<dbReference type="InterPro" id="IPR020094">
    <property type="entry name" value="TruA/RsuA/RluB/E/F_N"/>
</dbReference>
<dbReference type="Gene3D" id="3.10.290.10">
    <property type="entry name" value="RNA-binding S4 domain"/>
    <property type="match status" value="1"/>
</dbReference>
<organism evidence="8 9">
    <name type="scientific">Candidatus Promineifilum breve</name>
    <dbReference type="NCBI Taxonomy" id="1806508"/>
    <lineage>
        <taxon>Bacteria</taxon>
        <taxon>Bacillati</taxon>
        <taxon>Chloroflexota</taxon>
        <taxon>Ardenticatenia</taxon>
        <taxon>Candidatus Promineifilales</taxon>
        <taxon>Candidatus Promineifilaceae</taxon>
        <taxon>Candidatus Promineifilum</taxon>
    </lineage>
</organism>
<dbReference type="Gene3D" id="3.30.70.1560">
    <property type="entry name" value="Alpha-L RNA-binding motif"/>
    <property type="match status" value="1"/>
</dbReference>
<evidence type="ECO:0000256" key="4">
    <source>
        <dbReference type="RuleBase" id="RU003887"/>
    </source>
</evidence>
<dbReference type="InterPro" id="IPR018496">
    <property type="entry name" value="PsdUridine_synth_RsuA/RluB_CS"/>
</dbReference>
<dbReference type="InterPro" id="IPR042092">
    <property type="entry name" value="PsdUridine_s_RsuA/RluB/E/F_cat"/>
</dbReference>
<accession>A0A160T687</accession>
<dbReference type="InterPro" id="IPR006145">
    <property type="entry name" value="PsdUridine_synth_RsuA/RluA"/>
</dbReference>
<dbReference type="PANTHER" id="PTHR47683">
    <property type="entry name" value="PSEUDOURIDINE SYNTHASE FAMILY PROTEIN-RELATED"/>
    <property type="match status" value="1"/>
</dbReference>
<dbReference type="SUPFAM" id="SSF55174">
    <property type="entry name" value="Alpha-L RNA-binding motif"/>
    <property type="match status" value="1"/>
</dbReference>
<dbReference type="Gene3D" id="3.30.70.580">
    <property type="entry name" value="Pseudouridine synthase I, catalytic domain, N-terminal subdomain"/>
    <property type="match status" value="1"/>
</dbReference>
<feature type="domain" description="Pseudouridine synthase RsuA/RluA-like" evidence="6">
    <location>
        <begin position="62"/>
        <end position="196"/>
    </location>
</feature>
<keyword evidence="9" id="KW-1185">Reference proteome</keyword>
<dbReference type="SUPFAM" id="SSF55120">
    <property type="entry name" value="Pseudouridine synthase"/>
    <property type="match status" value="1"/>
</dbReference>
<dbReference type="EMBL" id="LN890655">
    <property type="protein sequence ID" value="CUS05504.2"/>
    <property type="molecule type" value="Genomic_DNA"/>
</dbReference>
<dbReference type="Proteomes" id="UP000215027">
    <property type="component" value="Chromosome I"/>
</dbReference>
<dbReference type="GO" id="GO:0120159">
    <property type="term" value="F:rRNA pseudouridine synthase activity"/>
    <property type="evidence" value="ECO:0007669"/>
    <property type="project" value="UniProtKB-ARBA"/>
</dbReference>
<dbReference type="InterPro" id="IPR000748">
    <property type="entry name" value="PsdUridine_synth_RsuA/RluB/E/F"/>
</dbReference>
<dbReference type="InterPro" id="IPR002942">
    <property type="entry name" value="S4_RNA-bd"/>
</dbReference>
<evidence type="ECO:0000256" key="5">
    <source>
        <dbReference type="SAM" id="MobiDB-lite"/>
    </source>
</evidence>
<dbReference type="InterPro" id="IPR050343">
    <property type="entry name" value="RsuA_PseudoU_synthase"/>
</dbReference>
<keyword evidence="2 4" id="KW-0413">Isomerase</keyword>
<evidence type="ECO:0000259" key="7">
    <source>
        <dbReference type="Pfam" id="PF01479"/>
    </source>
</evidence>
<dbReference type="NCBIfam" id="TIGR00093">
    <property type="entry name" value="pseudouridine synthase"/>
    <property type="match status" value="1"/>
</dbReference>
<sequence length="264" mass="29305">MARANLGSRRSCEEIIAAGRVAVNGRVAKLGDKADPDTDRIEVDGRPLFAAASPSAHEPFVYIALNKPRGVISSLEDELEEGRTTVRDLIQIEGVGHIYPVGRLDKPSEGLVLMTNDGALAHRLTHPRYEHEKVYEVTVEGHIADAVLEQWRRGVMLDGRITAPAPIEVLERGHDVTRLRVILREGRKRQIRRVAAALGHPVRRLIRLSIGPLELGDLPSGQWRYLTEKEVGRLQRRAAEEPTRRGAARATRRNGKDHHADASA</sequence>
<gene>
    <name evidence="8" type="ORF">CFX0092_A3626</name>
</gene>
<dbReference type="KEGG" id="pbf:CFX0092_A3626"/>
<dbReference type="AlphaFoldDB" id="A0A160T687"/>
<feature type="compositionally biased region" description="Basic and acidic residues" evidence="5">
    <location>
        <begin position="234"/>
        <end position="244"/>
    </location>
</feature>
<evidence type="ECO:0000259" key="6">
    <source>
        <dbReference type="Pfam" id="PF00849"/>
    </source>
</evidence>
<evidence type="ECO:0000313" key="9">
    <source>
        <dbReference type="Proteomes" id="UP000215027"/>
    </source>
</evidence>
<dbReference type="CDD" id="cd02870">
    <property type="entry name" value="PseudoU_synth_RsuA_like"/>
    <property type="match status" value="1"/>
</dbReference>
<dbReference type="PROSITE" id="PS50889">
    <property type="entry name" value="S4"/>
    <property type="match status" value="1"/>
</dbReference>
<feature type="domain" description="RNA-binding S4" evidence="7">
    <location>
        <begin position="1"/>
        <end position="36"/>
    </location>
</feature>
<dbReference type="GO" id="GO:0000455">
    <property type="term" value="P:enzyme-directed rRNA pseudouridine synthesis"/>
    <property type="evidence" value="ECO:0007669"/>
    <property type="project" value="UniProtKB-ARBA"/>
</dbReference>
<evidence type="ECO:0000256" key="2">
    <source>
        <dbReference type="ARBA" id="ARBA00023235"/>
    </source>
</evidence>
<name>A0A160T687_9CHLR</name>
<feature type="compositionally biased region" description="Basic residues" evidence="5">
    <location>
        <begin position="246"/>
        <end position="256"/>
    </location>
</feature>
<dbReference type="Pfam" id="PF00849">
    <property type="entry name" value="PseudoU_synth_2"/>
    <property type="match status" value="1"/>
</dbReference>
<proteinExistence type="inferred from homology"/>